<dbReference type="GO" id="GO:0046872">
    <property type="term" value="F:metal ion binding"/>
    <property type="evidence" value="ECO:0007669"/>
    <property type="project" value="UniProtKB-KW"/>
</dbReference>
<reference evidence="8 9" key="1">
    <citation type="submission" date="2020-02" db="EMBL/GenBank/DDBJ databases">
        <authorList>
            <person name="Hogendoorn C."/>
        </authorList>
    </citation>
    <scope>NUCLEOTIDE SEQUENCE [LARGE SCALE GENOMIC DNA]</scope>
    <source>
        <strain evidence="8">R501</strain>
    </source>
</reference>
<keyword evidence="4" id="KW-0479">Metal-binding</keyword>
<organism evidence="8 9">
    <name type="scientific">Candidatus Hydrogenisulfobacillus filiaventi</name>
    <dbReference type="NCBI Taxonomy" id="2707344"/>
    <lineage>
        <taxon>Bacteria</taxon>
        <taxon>Bacillati</taxon>
        <taxon>Bacillota</taxon>
        <taxon>Clostridia</taxon>
        <taxon>Eubacteriales</taxon>
        <taxon>Clostridiales Family XVII. Incertae Sedis</taxon>
        <taxon>Candidatus Hydrogenisulfobacillus</taxon>
    </lineage>
</organism>
<dbReference type="Proteomes" id="UP000503399">
    <property type="component" value="Chromosome"/>
</dbReference>
<evidence type="ECO:0000256" key="2">
    <source>
        <dbReference type="ARBA" id="ARBA00022485"/>
    </source>
</evidence>
<dbReference type="PANTHER" id="PTHR30352:SF13">
    <property type="entry name" value="GLYCYL-RADICAL ENZYME ACTIVATING ENZYME YJJW-RELATED"/>
    <property type="match status" value="1"/>
</dbReference>
<dbReference type="InterPro" id="IPR012840">
    <property type="entry name" value="NrdG2"/>
</dbReference>
<dbReference type="GO" id="GO:0043365">
    <property type="term" value="F:[formate-C-acetyltransferase]-activating enzyme activity"/>
    <property type="evidence" value="ECO:0007669"/>
    <property type="project" value="UniProtKB-EC"/>
</dbReference>
<dbReference type="InterPro" id="IPR013785">
    <property type="entry name" value="Aldolase_TIM"/>
</dbReference>
<keyword evidence="6" id="KW-0411">Iron-sulfur</keyword>
<dbReference type="SFLD" id="SFLDS00029">
    <property type="entry name" value="Radical_SAM"/>
    <property type="match status" value="1"/>
</dbReference>
<proteinExistence type="predicted"/>
<dbReference type="NCBIfam" id="TIGR02495">
    <property type="entry name" value="NrdG2"/>
    <property type="match status" value="1"/>
</dbReference>
<feature type="domain" description="Radical SAM core" evidence="7">
    <location>
        <begin position="13"/>
        <end position="225"/>
    </location>
</feature>
<dbReference type="InterPro" id="IPR007197">
    <property type="entry name" value="rSAM"/>
</dbReference>
<keyword evidence="2" id="KW-0004">4Fe-4S</keyword>
<dbReference type="AlphaFoldDB" id="A0A6F8ZD56"/>
<accession>A0A6F8ZD56</accession>
<dbReference type="SUPFAM" id="SSF102114">
    <property type="entry name" value="Radical SAM enzymes"/>
    <property type="match status" value="1"/>
</dbReference>
<protein>
    <submittedName>
        <fullName evidence="8">Ribonucleotide reductase of class III (Anaerobic), activating protein</fullName>
        <ecNumber evidence="8">1.97.1.4</ecNumber>
    </submittedName>
</protein>
<dbReference type="Pfam" id="PF04055">
    <property type="entry name" value="Radical_SAM"/>
    <property type="match status" value="1"/>
</dbReference>
<sequence length="237" mass="25849">MITLAGLVPLSLVDVPAHPAVTLFTQGCNLRCPYCQNARLVTGHPEQPPLDPGAALAFLRRRRPVLQDVCLTGGEPTLQPGLEAFLADIKALGYRVKLDTNGSRPDVLERLLAHGLADYVAMDVKTRWDFYYRVGAADSAPFRASAALIREQAPDYEFRTTLVPRIVDGADLLAVAHDLAGSRRYVLQQFLPQGSLLDPAWSAVTPYPEAAVRAWAQALRPYYGEVELRNLGATAAS</sequence>
<comment type="cofactor">
    <cofactor evidence="1">
        <name>[4Fe-4S] cluster</name>
        <dbReference type="ChEBI" id="CHEBI:49883"/>
    </cofactor>
</comment>
<dbReference type="GO" id="GO:0051539">
    <property type="term" value="F:4 iron, 4 sulfur cluster binding"/>
    <property type="evidence" value="ECO:0007669"/>
    <property type="project" value="UniProtKB-KW"/>
</dbReference>
<dbReference type="PANTHER" id="PTHR30352">
    <property type="entry name" value="PYRUVATE FORMATE-LYASE-ACTIVATING ENZYME"/>
    <property type="match status" value="1"/>
</dbReference>
<evidence type="ECO:0000256" key="3">
    <source>
        <dbReference type="ARBA" id="ARBA00022691"/>
    </source>
</evidence>
<evidence type="ECO:0000256" key="4">
    <source>
        <dbReference type="ARBA" id="ARBA00022723"/>
    </source>
</evidence>
<gene>
    <name evidence="8" type="ORF">R50_0179</name>
</gene>
<dbReference type="PROSITE" id="PS51918">
    <property type="entry name" value="RADICAL_SAM"/>
    <property type="match status" value="1"/>
</dbReference>
<dbReference type="Gene3D" id="3.20.20.70">
    <property type="entry name" value="Aldolase class I"/>
    <property type="match status" value="1"/>
</dbReference>
<evidence type="ECO:0000313" key="8">
    <source>
        <dbReference type="EMBL" id="CAB1127685.1"/>
    </source>
</evidence>
<evidence type="ECO:0000256" key="5">
    <source>
        <dbReference type="ARBA" id="ARBA00023004"/>
    </source>
</evidence>
<dbReference type="InterPro" id="IPR058240">
    <property type="entry name" value="rSAM_sf"/>
</dbReference>
<name>A0A6F8ZD56_9FIRM</name>
<dbReference type="SFLD" id="SFLDG01094">
    <property type="entry name" value="Uncharacterised_Radical_SAM_Su"/>
    <property type="match status" value="1"/>
</dbReference>
<dbReference type="EC" id="1.97.1.4" evidence="8"/>
<evidence type="ECO:0000256" key="1">
    <source>
        <dbReference type="ARBA" id="ARBA00001966"/>
    </source>
</evidence>
<keyword evidence="5" id="KW-0408">Iron</keyword>
<dbReference type="EMBL" id="LR778114">
    <property type="protein sequence ID" value="CAB1127685.1"/>
    <property type="molecule type" value="Genomic_DNA"/>
</dbReference>
<dbReference type="InterPro" id="IPR034457">
    <property type="entry name" value="Organic_radical-activating"/>
</dbReference>
<evidence type="ECO:0000259" key="7">
    <source>
        <dbReference type="PROSITE" id="PS51918"/>
    </source>
</evidence>
<keyword evidence="8" id="KW-0560">Oxidoreductase</keyword>
<dbReference type="CDD" id="cd01335">
    <property type="entry name" value="Radical_SAM"/>
    <property type="match status" value="1"/>
</dbReference>
<keyword evidence="3" id="KW-0949">S-adenosyl-L-methionine</keyword>
<dbReference type="KEGG" id="hfv:R50_0179"/>
<evidence type="ECO:0000256" key="6">
    <source>
        <dbReference type="ARBA" id="ARBA00023014"/>
    </source>
</evidence>
<keyword evidence="9" id="KW-1185">Reference proteome</keyword>
<evidence type="ECO:0000313" key="9">
    <source>
        <dbReference type="Proteomes" id="UP000503399"/>
    </source>
</evidence>